<dbReference type="InterPro" id="IPR000425">
    <property type="entry name" value="MIP"/>
</dbReference>
<accession>A0A519BD38</accession>
<gene>
    <name evidence="10" type="ORF">EVJ47_02640</name>
</gene>
<evidence type="ECO:0000256" key="3">
    <source>
        <dbReference type="ARBA" id="ARBA00022448"/>
    </source>
</evidence>
<evidence type="ECO:0000256" key="7">
    <source>
        <dbReference type="ARBA" id="ARBA00023136"/>
    </source>
</evidence>
<sequence length="258" mass="28393">MKIWRLYLSEFIGTALLISIGVSFVILDFAKGSPVPAMIPNAGLRRIITGFLFGSTGMLITFSPVGKWSGAHINPAVTLSFWLKGKIKTFVALGYVISQILGGIAGAAALLAWGKLGKRVFYGATFPGKEGVIAAVIGESITTFLLITGLFFFLGHKKLRPYTPALFPFLYAVMVYFEAPISGTSTNPARSLGPSLASGMWSGWWVYWIGPFAGVFISLIILNKWAPWLKIEVAKIYHFEHDPYNIFKNTEKRFKSLI</sequence>
<comment type="caution">
    <text evidence="10">The sequence shown here is derived from an EMBL/GenBank/DDBJ whole genome shotgun (WGS) entry which is preliminary data.</text>
</comment>
<organism evidence="10 11">
    <name type="scientific">Candidatus Acidulodesulfobacterium ferriphilum</name>
    <dbReference type="NCBI Taxonomy" id="2597223"/>
    <lineage>
        <taxon>Bacteria</taxon>
        <taxon>Deltaproteobacteria</taxon>
        <taxon>Candidatus Acidulodesulfobacterales</taxon>
        <taxon>Candidatus Acidulodesulfobacterium</taxon>
    </lineage>
</organism>
<feature type="transmembrane region" description="Helical" evidence="9">
    <location>
        <begin position="47"/>
        <end position="69"/>
    </location>
</feature>
<keyword evidence="6 9" id="KW-1133">Transmembrane helix</keyword>
<keyword evidence="7 9" id="KW-0472">Membrane</keyword>
<reference evidence="10 11" key="1">
    <citation type="submission" date="2019-01" db="EMBL/GenBank/DDBJ databases">
        <title>Insights into ecological role of a new deltaproteobacterial order Candidatus Sinidesulfobacterales (Sva0485) by metagenomics and metatranscriptomics.</title>
        <authorList>
            <person name="Tan S."/>
            <person name="Liu J."/>
            <person name="Fang Y."/>
            <person name="Hedlund B.P."/>
            <person name="Lian Z.H."/>
            <person name="Huang L.Y."/>
            <person name="Li J.T."/>
            <person name="Huang L.N."/>
            <person name="Li W.J."/>
            <person name="Jiang H.C."/>
            <person name="Dong H.L."/>
            <person name="Shu W.S."/>
        </authorList>
    </citation>
    <scope>NUCLEOTIDE SEQUENCE [LARGE SCALE GENOMIC DNA]</scope>
    <source>
        <strain evidence="10">AP3</strain>
    </source>
</reference>
<dbReference type="InterPro" id="IPR022357">
    <property type="entry name" value="MIP_CS"/>
</dbReference>
<dbReference type="PANTHER" id="PTHR19139">
    <property type="entry name" value="AQUAPORIN TRANSPORTER"/>
    <property type="match status" value="1"/>
</dbReference>
<evidence type="ECO:0000256" key="5">
    <source>
        <dbReference type="ARBA" id="ARBA00022692"/>
    </source>
</evidence>
<dbReference type="Proteomes" id="UP000320813">
    <property type="component" value="Unassembled WGS sequence"/>
</dbReference>
<feature type="transmembrane region" description="Helical" evidence="9">
    <location>
        <begin position="133"/>
        <end position="154"/>
    </location>
</feature>
<proteinExistence type="inferred from homology"/>
<dbReference type="InterPro" id="IPR034294">
    <property type="entry name" value="Aquaporin_transptr"/>
</dbReference>
<keyword evidence="4" id="KW-1003">Cell membrane</keyword>
<name>A0A519BD38_9DELT</name>
<evidence type="ECO:0000256" key="8">
    <source>
        <dbReference type="RuleBase" id="RU000477"/>
    </source>
</evidence>
<feature type="transmembrane region" description="Helical" evidence="9">
    <location>
        <begin position="7"/>
        <end position="27"/>
    </location>
</feature>
<evidence type="ECO:0000313" key="11">
    <source>
        <dbReference type="Proteomes" id="UP000320813"/>
    </source>
</evidence>
<dbReference type="PANTHER" id="PTHR19139:SF199">
    <property type="entry name" value="MIP17260P"/>
    <property type="match status" value="1"/>
</dbReference>
<feature type="transmembrane region" description="Helical" evidence="9">
    <location>
        <begin position="90"/>
        <end position="113"/>
    </location>
</feature>
<dbReference type="PRINTS" id="PR00783">
    <property type="entry name" value="MINTRINSICP"/>
</dbReference>
<dbReference type="AlphaFoldDB" id="A0A519BD38"/>
<evidence type="ECO:0008006" key="12">
    <source>
        <dbReference type="Google" id="ProtNLM"/>
    </source>
</evidence>
<evidence type="ECO:0000313" key="10">
    <source>
        <dbReference type="EMBL" id="RZD15184.1"/>
    </source>
</evidence>
<dbReference type="Pfam" id="PF00230">
    <property type="entry name" value="MIP"/>
    <property type="match status" value="1"/>
</dbReference>
<keyword evidence="3 8" id="KW-0813">Transport</keyword>
<dbReference type="GO" id="GO:0005886">
    <property type="term" value="C:plasma membrane"/>
    <property type="evidence" value="ECO:0007669"/>
    <property type="project" value="UniProtKB-SubCell"/>
</dbReference>
<evidence type="ECO:0000256" key="9">
    <source>
        <dbReference type="SAM" id="Phobius"/>
    </source>
</evidence>
<evidence type="ECO:0000256" key="2">
    <source>
        <dbReference type="ARBA" id="ARBA00006175"/>
    </source>
</evidence>
<feature type="transmembrane region" description="Helical" evidence="9">
    <location>
        <begin position="166"/>
        <end position="184"/>
    </location>
</feature>
<dbReference type="Gene3D" id="1.20.1080.10">
    <property type="entry name" value="Glycerol uptake facilitator protein"/>
    <property type="match status" value="1"/>
</dbReference>
<evidence type="ECO:0000256" key="6">
    <source>
        <dbReference type="ARBA" id="ARBA00022989"/>
    </source>
</evidence>
<dbReference type="InterPro" id="IPR023271">
    <property type="entry name" value="Aquaporin-like"/>
</dbReference>
<dbReference type="PROSITE" id="PS00221">
    <property type="entry name" value="MIP"/>
    <property type="match status" value="1"/>
</dbReference>
<dbReference type="SUPFAM" id="SSF81338">
    <property type="entry name" value="Aquaporin-like"/>
    <property type="match status" value="1"/>
</dbReference>
<protein>
    <recommendedName>
        <fullName evidence="12">Aquaporin family protein</fullName>
    </recommendedName>
</protein>
<evidence type="ECO:0000256" key="4">
    <source>
        <dbReference type="ARBA" id="ARBA00022475"/>
    </source>
</evidence>
<comment type="subcellular location">
    <subcellularLocation>
        <location evidence="1">Cell membrane</location>
        <topology evidence="1">Multi-pass membrane protein</topology>
    </subcellularLocation>
</comment>
<keyword evidence="5 8" id="KW-0812">Transmembrane</keyword>
<dbReference type="GO" id="GO:0015250">
    <property type="term" value="F:water channel activity"/>
    <property type="evidence" value="ECO:0007669"/>
    <property type="project" value="TreeGrafter"/>
</dbReference>
<feature type="transmembrane region" description="Helical" evidence="9">
    <location>
        <begin position="204"/>
        <end position="222"/>
    </location>
</feature>
<dbReference type="EMBL" id="SGBD01000001">
    <property type="protein sequence ID" value="RZD15184.1"/>
    <property type="molecule type" value="Genomic_DNA"/>
</dbReference>
<evidence type="ECO:0000256" key="1">
    <source>
        <dbReference type="ARBA" id="ARBA00004651"/>
    </source>
</evidence>
<comment type="similarity">
    <text evidence="2 8">Belongs to the MIP/aquaporin (TC 1.A.8) family.</text>
</comment>